<dbReference type="Pfam" id="PF09603">
    <property type="entry name" value="Fib_succ_major"/>
    <property type="match status" value="1"/>
</dbReference>
<feature type="domain" description="Fibrobacter succinogenes major paralogous" evidence="1">
    <location>
        <begin position="36"/>
        <end position="125"/>
    </location>
</feature>
<dbReference type="PROSITE" id="PS51257">
    <property type="entry name" value="PROKAR_LIPOPROTEIN"/>
    <property type="match status" value="1"/>
</dbReference>
<dbReference type="EMBL" id="CP000096">
    <property type="protein sequence ID" value="ABB24512.1"/>
    <property type="molecule type" value="Genomic_DNA"/>
</dbReference>
<reference evidence="3" key="1">
    <citation type="submission" date="2005-08" db="EMBL/GenBank/DDBJ databases">
        <title>Complete sequence of Pelodictyon luteolum DSM 273.</title>
        <authorList>
            <consortium name="US DOE Joint Genome Institute"/>
            <person name="Copeland A."/>
            <person name="Lucas S."/>
            <person name="Lapidus A."/>
            <person name="Barry K."/>
            <person name="Detter J.C."/>
            <person name="Glavina T."/>
            <person name="Hammon N."/>
            <person name="Israni S."/>
            <person name="Pitluck S."/>
            <person name="Bryant D."/>
            <person name="Schmutz J."/>
            <person name="Larimer F."/>
            <person name="Land M."/>
            <person name="Kyrpides N."/>
            <person name="Ivanova N."/>
            <person name="Richardson P."/>
        </authorList>
    </citation>
    <scope>NUCLEOTIDE SEQUENCE [LARGE SCALE GENOMIC DNA]</scope>
    <source>
        <strain evidence="3">DSM 273 / BCRC 81028 / 2530</strain>
    </source>
</reference>
<sequence length="202" mass="22270">MRIARQGRRIWMRVFLAALFFVAGCVEKRGGELQGVPLGGMEWSASNLDIERYRNGDPVPEARTEAEWHEAASRGDGAWCRYEGEEGGAVGCGRLYNWHTVHDPRGLAPAGWHVATEDEWDRLALVPGGLRSLGILSTGIRNCLGAFYGHGVSACFWTADSSGAFEAWDREVASRDPERLVRVSVARSLGLSVRCVRDRPAQ</sequence>
<dbReference type="InterPro" id="IPR011871">
    <property type="entry name" value="Fib_succ_major"/>
</dbReference>
<accession>Q3B2B9</accession>
<dbReference type="Proteomes" id="UP000002709">
    <property type="component" value="Chromosome"/>
</dbReference>
<evidence type="ECO:0000313" key="3">
    <source>
        <dbReference type="Proteomes" id="UP000002709"/>
    </source>
</evidence>
<name>Q3B2B9_CHLL3</name>
<dbReference type="eggNOG" id="COG4704">
    <property type="taxonomic scope" value="Bacteria"/>
</dbReference>
<proteinExistence type="predicted"/>
<evidence type="ECO:0000313" key="2">
    <source>
        <dbReference type="EMBL" id="ABB24512.1"/>
    </source>
</evidence>
<dbReference type="AlphaFoldDB" id="Q3B2B9"/>
<gene>
    <name evidence="2" type="ordered locus">Plut_1658</name>
</gene>
<dbReference type="HOGENOM" id="CLU_042629_0_0_10"/>
<evidence type="ECO:0000259" key="1">
    <source>
        <dbReference type="Pfam" id="PF09603"/>
    </source>
</evidence>
<keyword evidence="3" id="KW-1185">Reference proteome</keyword>
<dbReference type="KEGG" id="plt:Plut_1658"/>
<protein>
    <submittedName>
        <fullName evidence="2">Fibrobacter succinogenes major paralogous domain protein</fullName>
    </submittedName>
</protein>
<dbReference type="STRING" id="319225.Plut_1658"/>
<organism evidence="2 3">
    <name type="scientific">Chlorobium luteolum (strain DSM 273 / BCRC 81028 / 2530)</name>
    <name type="common">Pelodictyon luteolum</name>
    <dbReference type="NCBI Taxonomy" id="319225"/>
    <lineage>
        <taxon>Bacteria</taxon>
        <taxon>Pseudomonadati</taxon>
        <taxon>Chlorobiota</taxon>
        <taxon>Chlorobiia</taxon>
        <taxon>Chlorobiales</taxon>
        <taxon>Chlorobiaceae</taxon>
        <taxon>Chlorobium/Pelodictyon group</taxon>
        <taxon>Pelodictyon</taxon>
    </lineage>
</organism>